<name>A8ZSC2_DESOH</name>
<evidence type="ECO:0000256" key="11">
    <source>
        <dbReference type="ARBA" id="ARBA00022989"/>
    </source>
</evidence>
<dbReference type="GO" id="GO:0005886">
    <property type="term" value="C:plasma membrane"/>
    <property type="evidence" value="ECO:0007669"/>
    <property type="project" value="UniProtKB-SubCell"/>
</dbReference>
<comment type="function">
    <text evidence="18">Plays an essential role in type IV pili and type II pseudopili formation by proteolytically removing the leader sequence from substrate proteins and subsequently monomethylating the alpha-amino group of the newly exposed N-terminal phenylalanine.</text>
</comment>
<keyword evidence="5 18" id="KW-0489">Methyltransferase</keyword>
<dbReference type="GO" id="GO:0008168">
    <property type="term" value="F:methyltransferase activity"/>
    <property type="evidence" value="ECO:0007669"/>
    <property type="project" value="UniProtKB-KW"/>
</dbReference>
<evidence type="ECO:0000256" key="6">
    <source>
        <dbReference type="ARBA" id="ARBA00022670"/>
    </source>
</evidence>
<dbReference type="MEROPS" id="A24.019"/>
<dbReference type="PRINTS" id="PR00864">
    <property type="entry name" value="PREPILNPTASE"/>
</dbReference>
<dbReference type="AlphaFoldDB" id="A8ZSC2"/>
<evidence type="ECO:0000256" key="19">
    <source>
        <dbReference type="SAM" id="Phobius"/>
    </source>
</evidence>
<dbReference type="EC" id="2.1.1.-" evidence="18"/>
<accession>A8ZSC2</accession>
<evidence type="ECO:0000256" key="17">
    <source>
        <dbReference type="RuleBase" id="RU003793"/>
    </source>
</evidence>
<dbReference type="eggNOG" id="COG1989">
    <property type="taxonomic scope" value="Bacteria"/>
</dbReference>
<feature type="transmembrane region" description="Helical" evidence="19">
    <location>
        <begin position="6"/>
        <end position="27"/>
    </location>
</feature>
<feature type="transmembrane region" description="Helical" evidence="19">
    <location>
        <begin position="129"/>
        <end position="147"/>
    </location>
</feature>
<dbReference type="PANTHER" id="PTHR30487:SF0">
    <property type="entry name" value="PREPILIN LEADER PEPTIDASE_N-METHYLTRANSFERASE-RELATED"/>
    <property type="match status" value="1"/>
</dbReference>
<dbReference type="FunFam" id="1.20.120.1220:FF:000001">
    <property type="entry name" value="Type 4 prepilin-like proteins leader peptide-processing enzyme"/>
    <property type="match status" value="1"/>
</dbReference>
<feature type="transmembrane region" description="Helical" evidence="19">
    <location>
        <begin position="186"/>
        <end position="219"/>
    </location>
</feature>
<evidence type="ECO:0000256" key="4">
    <source>
        <dbReference type="ARBA" id="ARBA00022519"/>
    </source>
</evidence>
<reference evidence="22 23" key="1">
    <citation type="submission" date="2007-10" db="EMBL/GenBank/DDBJ databases">
        <title>Complete sequence of Desulfococcus oleovorans Hxd3.</title>
        <authorList>
            <consortium name="US DOE Joint Genome Institute"/>
            <person name="Copeland A."/>
            <person name="Lucas S."/>
            <person name="Lapidus A."/>
            <person name="Barry K."/>
            <person name="Glavina del Rio T."/>
            <person name="Dalin E."/>
            <person name="Tice H."/>
            <person name="Pitluck S."/>
            <person name="Kiss H."/>
            <person name="Brettin T."/>
            <person name="Bruce D."/>
            <person name="Detter J.C."/>
            <person name="Han C."/>
            <person name="Schmutz J."/>
            <person name="Larimer F."/>
            <person name="Land M."/>
            <person name="Hauser L."/>
            <person name="Kyrpides N."/>
            <person name="Kim E."/>
            <person name="Wawrik B."/>
            <person name="Richardson P."/>
        </authorList>
    </citation>
    <scope>NUCLEOTIDE SEQUENCE [LARGE SCALE GENOMIC DNA]</scope>
    <source>
        <strain evidence="23">DSM 6200 / JCM 39069 / Hxd3</strain>
    </source>
</reference>
<dbReference type="PANTHER" id="PTHR30487">
    <property type="entry name" value="TYPE 4 PREPILIN-LIKE PROTEINS LEADER PEPTIDE-PROCESSING ENZYME"/>
    <property type="match status" value="1"/>
</dbReference>
<evidence type="ECO:0000256" key="7">
    <source>
        <dbReference type="ARBA" id="ARBA00022679"/>
    </source>
</evidence>
<dbReference type="InterPro" id="IPR010627">
    <property type="entry name" value="Prepilin_pept_A24_N"/>
</dbReference>
<evidence type="ECO:0000256" key="14">
    <source>
        <dbReference type="ARBA" id="ARBA00050401"/>
    </source>
</evidence>
<dbReference type="InterPro" id="IPR014032">
    <property type="entry name" value="Peptidase_A24A_bac"/>
</dbReference>
<dbReference type="GO" id="GO:0004190">
    <property type="term" value="F:aspartic-type endopeptidase activity"/>
    <property type="evidence" value="ECO:0007669"/>
    <property type="project" value="UniProtKB-EC"/>
</dbReference>
<evidence type="ECO:0000256" key="9">
    <source>
        <dbReference type="ARBA" id="ARBA00022692"/>
    </source>
</evidence>
<dbReference type="HOGENOM" id="CLU_057101_0_1_7"/>
<evidence type="ECO:0000259" key="21">
    <source>
        <dbReference type="Pfam" id="PF06750"/>
    </source>
</evidence>
<dbReference type="Pfam" id="PF06750">
    <property type="entry name" value="A24_N_bact"/>
    <property type="match status" value="1"/>
</dbReference>
<comment type="catalytic activity">
    <reaction evidence="14 18">
        <text>Typically cleaves a -Gly-|-Phe- bond to release an N-terminal, basic peptide of 5-8 residues from type IV prepilin, and then N-methylates the new N-terminal amino group, the methyl donor being S-adenosyl-L-methionine.</text>
        <dbReference type="EC" id="3.4.23.43"/>
    </reaction>
</comment>
<evidence type="ECO:0000256" key="15">
    <source>
        <dbReference type="ARBA" id="ARBA00067082"/>
    </source>
</evidence>
<keyword evidence="6 18" id="KW-0645">Protease</keyword>
<keyword evidence="9 18" id="KW-0812">Transmembrane</keyword>
<keyword evidence="13 18" id="KW-0511">Multifunctional enzyme</keyword>
<comment type="similarity">
    <text evidence="2 17">Belongs to the peptidase A24 family.</text>
</comment>
<evidence type="ECO:0000256" key="13">
    <source>
        <dbReference type="ARBA" id="ARBA00023268"/>
    </source>
</evidence>
<feature type="domain" description="Prepilin peptidase A24 N-terminal" evidence="21">
    <location>
        <begin position="13"/>
        <end position="96"/>
    </location>
</feature>
<dbReference type="KEGG" id="dol:Dole_1855"/>
<dbReference type="GO" id="GO:0006465">
    <property type="term" value="P:signal peptide processing"/>
    <property type="evidence" value="ECO:0007669"/>
    <property type="project" value="TreeGrafter"/>
</dbReference>
<keyword evidence="7 18" id="KW-0808">Transferase</keyword>
<evidence type="ECO:0000256" key="1">
    <source>
        <dbReference type="ARBA" id="ARBA00004429"/>
    </source>
</evidence>
<feature type="transmembrane region" description="Helical" evidence="19">
    <location>
        <begin position="153"/>
        <end position="174"/>
    </location>
</feature>
<gene>
    <name evidence="22" type="ordered locus">Dole_1855</name>
</gene>
<keyword evidence="10 18" id="KW-0378">Hydrolase</keyword>
<evidence type="ECO:0000256" key="10">
    <source>
        <dbReference type="ARBA" id="ARBA00022801"/>
    </source>
</evidence>
<keyword evidence="3" id="KW-1003">Cell membrane</keyword>
<dbReference type="InterPro" id="IPR050882">
    <property type="entry name" value="Prepilin_peptidase/N-MTase"/>
</dbReference>
<feature type="domain" description="Prepilin type IV endopeptidase peptidase" evidence="20">
    <location>
        <begin position="106"/>
        <end position="214"/>
    </location>
</feature>
<dbReference type="OrthoDB" id="9789291at2"/>
<sequence length="259" mass="28004">MIPETLIGAVLFVFGACIGSFLNVCIYRLPLSLSIVFPPSACTQCKRPIAAWDNIPIISYLVLLGRCRHCRMPISMRYPLVELITGLSAVAVYINFGLTAESLVYFVFIASLIVVIFIDIDYQIIPDVISLPGIPIFFLASVFIVRATVTDSLLGILAGGGSLLAVAVIYRLITGKEGMGGGDIKLLAMIGALCGWQGVLFTIFTSSLAGTVVGMVIMAMQKKNMKLALPFGPFLSMGAIVYLFFGPELVAWYLNMLRS</sequence>
<protein>
    <recommendedName>
        <fullName evidence="16 18">Prepilin leader peptidase/N-methyltransferase</fullName>
        <ecNumber evidence="18">2.1.1.-</ecNumber>
        <ecNumber evidence="15 18">3.4.23.43</ecNumber>
    </recommendedName>
</protein>
<dbReference type="GO" id="GO:0032259">
    <property type="term" value="P:methylation"/>
    <property type="evidence" value="ECO:0007669"/>
    <property type="project" value="UniProtKB-KW"/>
</dbReference>
<keyword evidence="11 19" id="KW-1133">Transmembrane helix</keyword>
<keyword evidence="4" id="KW-0997">Cell inner membrane</keyword>
<dbReference type="Pfam" id="PF01478">
    <property type="entry name" value="Peptidase_A24"/>
    <property type="match status" value="1"/>
</dbReference>
<dbReference type="STRING" id="96561.Dole_1855"/>
<proteinExistence type="inferred from homology"/>
<evidence type="ECO:0000256" key="5">
    <source>
        <dbReference type="ARBA" id="ARBA00022603"/>
    </source>
</evidence>
<keyword evidence="23" id="KW-1185">Reference proteome</keyword>
<evidence type="ECO:0000256" key="18">
    <source>
        <dbReference type="RuleBase" id="RU003794"/>
    </source>
</evidence>
<evidence type="ECO:0000313" key="22">
    <source>
        <dbReference type="EMBL" id="ABW67659.1"/>
    </source>
</evidence>
<dbReference type="EMBL" id="CP000859">
    <property type="protein sequence ID" value="ABW67659.1"/>
    <property type="molecule type" value="Genomic_DNA"/>
</dbReference>
<feature type="transmembrane region" description="Helical" evidence="19">
    <location>
        <begin position="231"/>
        <end position="254"/>
    </location>
</feature>
<dbReference type="EC" id="3.4.23.43" evidence="15 18"/>
<evidence type="ECO:0000256" key="2">
    <source>
        <dbReference type="ARBA" id="ARBA00005801"/>
    </source>
</evidence>
<evidence type="ECO:0000256" key="12">
    <source>
        <dbReference type="ARBA" id="ARBA00023136"/>
    </source>
</evidence>
<keyword evidence="8" id="KW-0949">S-adenosyl-L-methionine</keyword>
<feature type="transmembrane region" description="Helical" evidence="19">
    <location>
        <begin position="102"/>
        <end position="122"/>
    </location>
</feature>
<comment type="subcellular location">
    <subcellularLocation>
        <location evidence="1">Cell inner membrane</location>
        <topology evidence="1">Multi-pass membrane protein</topology>
    </subcellularLocation>
    <subcellularLocation>
        <location evidence="18">Cell membrane</location>
        <topology evidence="18">Multi-pass membrane protein</topology>
    </subcellularLocation>
</comment>
<evidence type="ECO:0000259" key="20">
    <source>
        <dbReference type="Pfam" id="PF01478"/>
    </source>
</evidence>
<dbReference type="RefSeq" id="WP_012175272.1">
    <property type="nucleotide sequence ID" value="NC_009943.1"/>
</dbReference>
<evidence type="ECO:0000256" key="8">
    <source>
        <dbReference type="ARBA" id="ARBA00022691"/>
    </source>
</evidence>
<dbReference type="Proteomes" id="UP000008561">
    <property type="component" value="Chromosome"/>
</dbReference>
<evidence type="ECO:0000256" key="16">
    <source>
        <dbReference type="ARBA" id="ARBA00071870"/>
    </source>
</evidence>
<organism evidence="22 23">
    <name type="scientific">Desulfosudis oleivorans (strain DSM 6200 / JCM 39069 / Hxd3)</name>
    <name type="common">Desulfococcus oleovorans</name>
    <dbReference type="NCBI Taxonomy" id="96561"/>
    <lineage>
        <taxon>Bacteria</taxon>
        <taxon>Pseudomonadati</taxon>
        <taxon>Thermodesulfobacteriota</taxon>
        <taxon>Desulfobacteria</taxon>
        <taxon>Desulfobacterales</taxon>
        <taxon>Desulfosudaceae</taxon>
        <taxon>Desulfosudis</taxon>
    </lineage>
</organism>
<evidence type="ECO:0000256" key="3">
    <source>
        <dbReference type="ARBA" id="ARBA00022475"/>
    </source>
</evidence>
<evidence type="ECO:0000313" key="23">
    <source>
        <dbReference type="Proteomes" id="UP000008561"/>
    </source>
</evidence>
<keyword evidence="12 19" id="KW-0472">Membrane</keyword>
<dbReference type="InterPro" id="IPR000045">
    <property type="entry name" value="Prepilin_IV_endopep_pep"/>
</dbReference>
<dbReference type="Gene3D" id="1.20.120.1220">
    <property type="match status" value="1"/>
</dbReference>